<gene>
    <name evidence="2" type="primary">puuB_1</name>
    <name evidence="2" type="ORF">NCTC10821_02057</name>
</gene>
<dbReference type="Proteomes" id="UP000254978">
    <property type="component" value="Unassembled WGS sequence"/>
</dbReference>
<sequence length="469" mass="50974">MTPHLSSSDTVARYRASSLWLDQLPSPVVARSPLSGDFTCDAVIVGGGYTGLWAAYYLKLAQPDLRVAVLEAEMVGFGPSGRNGGWATAGIAGSAKVYQRRHGSDAVVRATRETCRAVDEIGDVVVRERIDCGYVKAGMLSVATSTPQADRVRQNVLAARAAGMTDDDIQLLSPEQVANLAEVSGVLNASFSPQAARVDPARLARGLADACQRLGVRIFERTRAHSIEPKAVRCDHGTVRAEIVLRATEAYTTRLGGSRRDYLPLYSLMIATEPLGADAWAAHHWKDGLLIGDRHHLFFYAQRTADGRIAIGGRGAPYRLGRPLDESNERNEDVCRRLEAALRASFPVAAEAKVTHHWGGPLAVPRDWSMTVRFDRTTGVGTAGGYVGHGVGASNIAGRTLADLALGRGTELVSLPWVDHSSRRWEPEPLRYFASSAIMRTLAAADRYEDRHGRRARYTMPLRPFLPPS</sequence>
<dbReference type="Gene3D" id="3.30.9.10">
    <property type="entry name" value="D-Amino Acid Oxidase, subunit A, domain 2"/>
    <property type="match status" value="1"/>
</dbReference>
<dbReference type="EC" id="1.4.3.-" evidence="2"/>
<keyword evidence="3" id="KW-1185">Reference proteome</keyword>
<dbReference type="AlphaFoldDB" id="A0A378TDH9"/>
<dbReference type="PANTHER" id="PTHR13847:SF285">
    <property type="entry name" value="FAD DEPENDENT OXIDOREDUCTASE DOMAIN-CONTAINING PROTEIN"/>
    <property type="match status" value="1"/>
</dbReference>
<dbReference type="InterPro" id="IPR036188">
    <property type="entry name" value="FAD/NAD-bd_sf"/>
</dbReference>
<feature type="domain" description="FAD dependent oxidoreductase" evidence="1">
    <location>
        <begin position="41"/>
        <end position="404"/>
    </location>
</feature>
<organism evidence="2 3">
    <name type="scientific">Mycolicibacterium tokaiense</name>
    <dbReference type="NCBI Taxonomy" id="39695"/>
    <lineage>
        <taxon>Bacteria</taxon>
        <taxon>Bacillati</taxon>
        <taxon>Actinomycetota</taxon>
        <taxon>Actinomycetes</taxon>
        <taxon>Mycobacteriales</taxon>
        <taxon>Mycobacteriaceae</taxon>
        <taxon>Mycolicibacterium</taxon>
    </lineage>
</organism>
<evidence type="ECO:0000313" key="2">
    <source>
        <dbReference type="EMBL" id="STZ58544.1"/>
    </source>
</evidence>
<reference evidence="2 3" key="1">
    <citation type="submission" date="2018-06" db="EMBL/GenBank/DDBJ databases">
        <authorList>
            <consortium name="Pathogen Informatics"/>
            <person name="Doyle S."/>
        </authorList>
    </citation>
    <scope>NUCLEOTIDE SEQUENCE [LARGE SCALE GENOMIC DNA]</scope>
    <source>
        <strain evidence="2 3">NCTC10821</strain>
    </source>
</reference>
<name>A0A378TDH9_9MYCO</name>
<dbReference type="GO" id="GO:0016491">
    <property type="term" value="F:oxidoreductase activity"/>
    <property type="evidence" value="ECO:0007669"/>
    <property type="project" value="UniProtKB-KW"/>
</dbReference>
<keyword evidence="2" id="KW-0560">Oxidoreductase</keyword>
<evidence type="ECO:0000259" key="1">
    <source>
        <dbReference type="Pfam" id="PF01266"/>
    </source>
</evidence>
<proteinExistence type="predicted"/>
<dbReference type="GO" id="GO:0005737">
    <property type="term" value="C:cytoplasm"/>
    <property type="evidence" value="ECO:0007669"/>
    <property type="project" value="TreeGrafter"/>
</dbReference>
<accession>A0A378TDH9</accession>
<dbReference type="OrthoDB" id="9805852at2"/>
<protein>
    <submittedName>
        <fullName evidence="2">Glycine/D-amino acid oxidase</fullName>
        <ecNumber evidence="2">1.4.3.-</ecNumber>
    </submittedName>
</protein>
<dbReference type="EMBL" id="UGQT01000001">
    <property type="protein sequence ID" value="STZ58544.1"/>
    <property type="molecule type" value="Genomic_DNA"/>
</dbReference>
<dbReference type="InterPro" id="IPR006076">
    <property type="entry name" value="FAD-dep_OxRdtase"/>
</dbReference>
<dbReference type="PANTHER" id="PTHR13847">
    <property type="entry name" value="SARCOSINE DEHYDROGENASE-RELATED"/>
    <property type="match status" value="1"/>
</dbReference>
<dbReference type="Pfam" id="PF01266">
    <property type="entry name" value="DAO"/>
    <property type="match status" value="1"/>
</dbReference>
<dbReference type="SUPFAM" id="SSF51905">
    <property type="entry name" value="FAD/NAD(P)-binding domain"/>
    <property type="match status" value="1"/>
</dbReference>
<dbReference type="Gene3D" id="3.50.50.60">
    <property type="entry name" value="FAD/NAD(P)-binding domain"/>
    <property type="match status" value="1"/>
</dbReference>
<evidence type="ECO:0000313" key="3">
    <source>
        <dbReference type="Proteomes" id="UP000254978"/>
    </source>
</evidence>